<dbReference type="Gene3D" id="3.40.50.150">
    <property type="entry name" value="Vaccinia Virus protein VP39"/>
    <property type="match status" value="1"/>
</dbReference>
<dbReference type="EC" id="2.1.1.220" evidence="5"/>
<dbReference type="GO" id="GO:0160107">
    <property type="term" value="F:tRNA (adenine(58)-N1)-methyltransferase activity"/>
    <property type="evidence" value="ECO:0007669"/>
    <property type="project" value="UniProtKB-EC"/>
</dbReference>
<evidence type="ECO:0000256" key="3">
    <source>
        <dbReference type="ARBA" id="ARBA00022691"/>
    </source>
</evidence>
<evidence type="ECO:0000259" key="7">
    <source>
        <dbReference type="Pfam" id="PF08704"/>
    </source>
</evidence>
<dbReference type="Proteomes" id="UP000002382">
    <property type="component" value="Chromosome"/>
</dbReference>
<dbReference type="GO" id="GO:0031515">
    <property type="term" value="C:tRNA (m1A) methyltransferase complex"/>
    <property type="evidence" value="ECO:0007669"/>
    <property type="project" value="UniProtKB-UniRule"/>
</dbReference>
<accession>C5CDU2</accession>
<feature type="binding site" evidence="6">
    <location>
        <position position="153"/>
    </location>
    <ligand>
        <name>S-adenosyl-L-methionine</name>
        <dbReference type="ChEBI" id="CHEBI:59789"/>
    </ligand>
</feature>
<dbReference type="PROSITE" id="PS51620">
    <property type="entry name" value="SAM_TRM61"/>
    <property type="match status" value="1"/>
</dbReference>
<sequence length="262" mass="29718">MLKYGDKVLIYLEDGSEYIITLEEGKFLGTHFGNIFHEDIVGKEYGDSISLRKHSAYILNIGIVDHIFSLKRKTQIVYPKDMGFILLMLDVKNGDLVVECGSGSGSMTSALARAVAPDGRVVSYERREEFHKLAKENVECFGHSENVVFKLKDISEGIDESNVNAFFLDVPEPVPHLKTVSNSLIGGGRFCVVCPTANQVQDVLRELRRLPVIKVEIWETFIRKMKLNPERFRPEDRMVGHTTYMVFGIKVNEGGVRYEENR</sequence>
<name>C5CDU2_KOSOT</name>
<dbReference type="EMBL" id="CP001634">
    <property type="protein sequence ID" value="ACR79111.1"/>
    <property type="molecule type" value="Genomic_DNA"/>
</dbReference>
<evidence type="ECO:0000256" key="5">
    <source>
        <dbReference type="PIRNR" id="PIRNR017269"/>
    </source>
</evidence>
<dbReference type="GO" id="GO:0030488">
    <property type="term" value="P:tRNA methylation"/>
    <property type="evidence" value="ECO:0007669"/>
    <property type="project" value="InterPro"/>
</dbReference>
<feature type="binding site" evidence="6">
    <location>
        <position position="125"/>
    </location>
    <ligand>
        <name>S-adenosyl-L-methionine</name>
        <dbReference type="ChEBI" id="CHEBI:59789"/>
    </ligand>
</feature>
<evidence type="ECO:0000256" key="4">
    <source>
        <dbReference type="ARBA" id="ARBA00022694"/>
    </source>
</evidence>
<evidence type="ECO:0000313" key="8">
    <source>
        <dbReference type="EMBL" id="ACR79111.1"/>
    </source>
</evidence>
<reference evidence="8 9" key="2">
    <citation type="journal article" date="2011" name="J. Bacteriol.">
        <title>Genome Sequence of Kosmotoga olearia Strain TBF 19.5.1, a Thermophilic Bacterium with a Wide Growth Temperature Range, Isolated from the Troll B Oil Platform in the North Sea.</title>
        <authorList>
            <person name="Swithers K.S."/>
            <person name="Dipippo J.L."/>
            <person name="Bruce D.C."/>
            <person name="Detter C."/>
            <person name="Tapia R."/>
            <person name="Han S."/>
            <person name="Goodwin L.A."/>
            <person name="Han J."/>
            <person name="Woyke T."/>
            <person name="Pitluck S."/>
            <person name="Pennacchio L."/>
            <person name="Nolan M."/>
            <person name="Mikhailova N."/>
            <person name="Land M.L."/>
            <person name="Nesbo C.L."/>
            <person name="Gogarten J.P."/>
            <person name="Noll K.M."/>
        </authorList>
    </citation>
    <scope>NUCLEOTIDE SEQUENCE [LARGE SCALE GENOMIC DNA]</scope>
    <source>
        <strain evidence="9">ATCC BAA-1733 / DSM 21960 / TBF 19.5.1</strain>
    </source>
</reference>
<dbReference type="AlphaFoldDB" id="C5CDU2"/>
<comment type="subunit">
    <text evidence="5">Homotetramer composed of a dimer of dimers.</text>
</comment>
<organism evidence="8 9">
    <name type="scientific">Kosmotoga olearia (strain ATCC BAA-1733 / DSM 21960 / TBF 19.5.1)</name>
    <dbReference type="NCBI Taxonomy" id="521045"/>
    <lineage>
        <taxon>Bacteria</taxon>
        <taxon>Thermotogati</taxon>
        <taxon>Thermotogota</taxon>
        <taxon>Thermotogae</taxon>
        <taxon>Kosmotogales</taxon>
        <taxon>Kosmotogaceae</taxon>
        <taxon>Kosmotoga</taxon>
    </lineage>
</organism>
<proteinExistence type="inferred from homology"/>
<evidence type="ECO:0000313" key="9">
    <source>
        <dbReference type="Proteomes" id="UP000002382"/>
    </source>
</evidence>
<comment type="function">
    <text evidence="5">Catalyzes the S-adenosyl-L-methionine-dependent formation of N(1)-methyladenine at position 58 (m1A58) in tRNA.</text>
</comment>
<keyword evidence="3 5" id="KW-0949">S-adenosyl-L-methionine</keyword>
<comment type="similarity">
    <text evidence="5">Belongs to the class I-like SAM-binding methyltransferase superfamily. TRM61 family.</text>
</comment>
<dbReference type="Pfam" id="PF08704">
    <property type="entry name" value="GCD14"/>
    <property type="match status" value="1"/>
</dbReference>
<gene>
    <name evidence="8" type="ordered locus">Kole_0386</name>
</gene>
<evidence type="ECO:0000256" key="1">
    <source>
        <dbReference type="ARBA" id="ARBA00022603"/>
    </source>
</evidence>
<comment type="catalytic activity">
    <reaction evidence="5">
        <text>adenosine(58) in tRNA + S-adenosyl-L-methionine = N(1)-methyladenosine(58) in tRNA + S-adenosyl-L-homocysteine + H(+)</text>
        <dbReference type="Rhea" id="RHEA:43152"/>
        <dbReference type="Rhea" id="RHEA-COMP:10365"/>
        <dbReference type="Rhea" id="RHEA-COMP:10366"/>
        <dbReference type="ChEBI" id="CHEBI:15378"/>
        <dbReference type="ChEBI" id="CHEBI:57856"/>
        <dbReference type="ChEBI" id="CHEBI:59789"/>
        <dbReference type="ChEBI" id="CHEBI:74411"/>
        <dbReference type="ChEBI" id="CHEBI:74491"/>
        <dbReference type="EC" id="2.1.1.220"/>
    </reaction>
</comment>
<dbReference type="Pfam" id="PF14801">
    <property type="entry name" value="TrmI-like_N"/>
    <property type="match status" value="1"/>
</dbReference>
<dbReference type="InterPro" id="IPR014816">
    <property type="entry name" value="tRNA_MeTrfase_Gcd14"/>
</dbReference>
<dbReference type="SUPFAM" id="SSF53335">
    <property type="entry name" value="S-adenosyl-L-methionine-dependent methyltransferases"/>
    <property type="match status" value="1"/>
</dbReference>
<dbReference type="eggNOG" id="COG2519">
    <property type="taxonomic scope" value="Bacteria"/>
</dbReference>
<dbReference type="OrthoDB" id="9781391at2"/>
<evidence type="ECO:0000256" key="6">
    <source>
        <dbReference type="PIRSR" id="PIRSR017269-1"/>
    </source>
</evidence>
<keyword evidence="4 5" id="KW-0819">tRNA processing</keyword>
<dbReference type="STRING" id="521045.Kole_0386"/>
<dbReference type="Gene3D" id="3.10.330.20">
    <property type="match status" value="1"/>
</dbReference>
<dbReference type="HOGENOM" id="CLU_025402_0_1_0"/>
<dbReference type="KEGG" id="kol:Kole_0386"/>
<dbReference type="PIRSF" id="PIRSF017269">
    <property type="entry name" value="GCD14"/>
    <property type="match status" value="1"/>
</dbReference>
<dbReference type="CDD" id="cd02440">
    <property type="entry name" value="AdoMet_MTases"/>
    <property type="match status" value="1"/>
</dbReference>
<dbReference type="RefSeq" id="WP_012744898.1">
    <property type="nucleotide sequence ID" value="NC_012785.1"/>
</dbReference>
<keyword evidence="1 5" id="KW-0489">Methyltransferase</keyword>
<dbReference type="InterPro" id="IPR049470">
    <property type="entry name" value="TRM61_C"/>
</dbReference>
<keyword evidence="9" id="KW-1185">Reference proteome</keyword>
<dbReference type="PANTHER" id="PTHR12133:SF1">
    <property type="entry name" value="TRNA (ADENINE(58)-N(1))-METHYLTRANSFERASE, MITOCHONDRIAL"/>
    <property type="match status" value="1"/>
</dbReference>
<evidence type="ECO:0000256" key="2">
    <source>
        <dbReference type="ARBA" id="ARBA00022679"/>
    </source>
</evidence>
<keyword evidence="2 5" id="KW-0808">Transferase</keyword>
<dbReference type="PANTHER" id="PTHR12133">
    <property type="entry name" value="TRNA (ADENINE(58)-N(1))-METHYLTRANSFERASE"/>
    <property type="match status" value="1"/>
</dbReference>
<protein>
    <recommendedName>
        <fullName evidence="5">tRNA (adenine(58)-N(1))-methyltransferase TrmI</fullName>
        <ecNumber evidence="5">2.1.1.220</ecNumber>
    </recommendedName>
</protein>
<reference evidence="8 9" key="1">
    <citation type="submission" date="2009-06" db="EMBL/GenBank/DDBJ databases">
        <title>Complete sequence of Thermotogales bacterium TBF 19.5.1.</title>
        <authorList>
            <consortium name="US DOE Joint Genome Institute"/>
            <person name="Lucas S."/>
            <person name="Copeland A."/>
            <person name="Lapidus A."/>
            <person name="Glavina del Rio T."/>
            <person name="Tice H."/>
            <person name="Bruce D."/>
            <person name="Goodwin L."/>
            <person name="Pitluck S."/>
            <person name="Chertkov O."/>
            <person name="Brettin T."/>
            <person name="Detter J.C."/>
            <person name="Han C."/>
            <person name="Schmutz J."/>
            <person name="Larimer F."/>
            <person name="Land M."/>
            <person name="Hauser L."/>
            <person name="Kyrpides N."/>
            <person name="Ovchinnikova G."/>
            <person name="Noll K."/>
        </authorList>
    </citation>
    <scope>NUCLEOTIDE SEQUENCE [LARGE SCALE GENOMIC DNA]</scope>
    <source>
        <strain evidence="9">ATCC BAA-1733 / DSM 21960 / TBF 19.5.1</strain>
    </source>
</reference>
<feature type="domain" description="tRNA (adenine(58)-N(1))-methyltransferase catalytic subunit TRM61 C-terminal" evidence="7">
    <location>
        <begin position="68"/>
        <end position="226"/>
    </location>
</feature>
<feature type="binding site" evidence="6">
    <location>
        <position position="169"/>
    </location>
    <ligand>
        <name>S-adenosyl-L-methionine</name>
        <dbReference type="ChEBI" id="CHEBI:59789"/>
    </ligand>
</feature>
<dbReference type="InterPro" id="IPR029063">
    <property type="entry name" value="SAM-dependent_MTases_sf"/>
</dbReference>